<evidence type="ECO:0000313" key="2">
    <source>
        <dbReference type="EMBL" id="QKE91110.1"/>
    </source>
</evidence>
<gene>
    <name evidence="2" type="ORF">HN018_14600</name>
</gene>
<dbReference type="Proteomes" id="UP000500767">
    <property type="component" value="Chromosome"/>
</dbReference>
<feature type="region of interest" description="Disordered" evidence="1">
    <location>
        <begin position="25"/>
        <end position="61"/>
    </location>
</feature>
<evidence type="ECO:0000313" key="3">
    <source>
        <dbReference type="Proteomes" id="UP000500767"/>
    </source>
</evidence>
<evidence type="ECO:0000256" key="1">
    <source>
        <dbReference type="SAM" id="MobiDB-lite"/>
    </source>
</evidence>
<feature type="compositionally biased region" description="Gly residues" evidence="1">
    <location>
        <begin position="52"/>
        <end position="61"/>
    </location>
</feature>
<protein>
    <submittedName>
        <fullName evidence="2">Uncharacterized protein</fullName>
    </submittedName>
</protein>
<sequence length="61" mass="6389">MSGFILFGLVNQSFKVLQARFKGRDPGNRHFSGAAQPVLPTGRPIGSSSGMAVGGRRTGVD</sequence>
<proteinExistence type="predicted"/>
<dbReference type="AlphaFoldDB" id="A0A6M8HS11"/>
<name>A0A6M8HS11_9PROT</name>
<dbReference type="EMBL" id="CP053708">
    <property type="protein sequence ID" value="QKE91110.1"/>
    <property type="molecule type" value="Genomic_DNA"/>
</dbReference>
<organism evidence="2 3">
    <name type="scientific">Lichenicola cladoniae</name>
    <dbReference type="NCBI Taxonomy" id="1484109"/>
    <lineage>
        <taxon>Bacteria</taxon>
        <taxon>Pseudomonadati</taxon>
        <taxon>Pseudomonadota</taxon>
        <taxon>Alphaproteobacteria</taxon>
        <taxon>Acetobacterales</taxon>
        <taxon>Acetobacteraceae</taxon>
        <taxon>Lichenicola</taxon>
    </lineage>
</organism>
<reference evidence="2 3" key="1">
    <citation type="journal article" date="2014" name="World J. Microbiol. Biotechnol.">
        <title>Biodiversity and physiological characteristics of Antarctic and Arctic lichens-associated bacteria.</title>
        <authorList>
            <person name="Lee Y.M."/>
            <person name="Kim E.H."/>
            <person name="Lee H.K."/>
            <person name="Hong S.G."/>
        </authorList>
    </citation>
    <scope>NUCLEOTIDE SEQUENCE [LARGE SCALE GENOMIC DNA]</scope>
    <source>
        <strain evidence="2 3">PAMC 26569</strain>
    </source>
</reference>
<dbReference type="RefSeq" id="WP_171833367.1">
    <property type="nucleotide sequence ID" value="NZ_CP053708.1"/>
</dbReference>
<accession>A0A6M8HS11</accession>
<dbReference type="KEGG" id="lck:HN018_14600"/>
<keyword evidence="3" id="KW-1185">Reference proteome</keyword>